<dbReference type="Gene3D" id="3.10.20.90">
    <property type="entry name" value="Phosphatidylinositol 3-kinase Catalytic Subunit, Chain A, domain 1"/>
    <property type="match status" value="1"/>
</dbReference>
<dbReference type="InterPro" id="IPR029071">
    <property type="entry name" value="Ubiquitin-like_domsf"/>
</dbReference>
<protein>
    <recommendedName>
        <fullName evidence="2">UBX domain-containing protein</fullName>
    </recommendedName>
</protein>
<keyword evidence="4" id="KW-1185">Reference proteome</keyword>
<evidence type="ECO:0000313" key="3">
    <source>
        <dbReference type="EMBL" id="CAE7631339.1"/>
    </source>
</evidence>
<evidence type="ECO:0000259" key="2">
    <source>
        <dbReference type="PROSITE" id="PS50033"/>
    </source>
</evidence>
<dbReference type="PROSITE" id="PS50033">
    <property type="entry name" value="UBX"/>
    <property type="match status" value="1"/>
</dbReference>
<feature type="region of interest" description="Disordered" evidence="1">
    <location>
        <begin position="1"/>
        <end position="20"/>
    </location>
</feature>
<comment type="caution">
    <text evidence="3">The sequence shown here is derived from an EMBL/GenBank/DDBJ whole genome shotgun (WGS) entry which is preliminary data.</text>
</comment>
<evidence type="ECO:0000313" key="4">
    <source>
        <dbReference type="Proteomes" id="UP000649617"/>
    </source>
</evidence>
<dbReference type="InterPro" id="IPR001012">
    <property type="entry name" value="UBX_dom"/>
</dbReference>
<dbReference type="SUPFAM" id="SSF54236">
    <property type="entry name" value="Ubiquitin-like"/>
    <property type="match status" value="1"/>
</dbReference>
<name>A0A812VLK8_SYMPI</name>
<proteinExistence type="predicted"/>
<accession>A0A812VLK8</accession>
<evidence type="ECO:0000256" key="1">
    <source>
        <dbReference type="SAM" id="MobiDB-lite"/>
    </source>
</evidence>
<organism evidence="3 4">
    <name type="scientific">Symbiodinium pilosum</name>
    <name type="common">Dinoflagellate</name>
    <dbReference type="NCBI Taxonomy" id="2952"/>
    <lineage>
        <taxon>Eukaryota</taxon>
        <taxon>Sar</taxon>
        <taxon>Alveolata</taxon>
        <taxon>Dinophyceae</taxon>
        <taxon>Suessiales</taxon>
        <taxon>Symbiodiniaceae</taxon>
        <taxon>Symbiodinium</taxon>
    </lineage>
</organism>
<dbReference type="AlphaFoldDB" id="A0A812VLK8"/>
<feature type="domain" description="UBX" evidence="2">
    <location>
        <begin position="45"/>
        <end position="100"/>
    </location>
</feature>
<dbReference type="OrthoDB" id="1026733at2759"/>
<dbReference type="Proteomes" id="UP000649617">
    <property type="component" value="Unassembled WGS sequence"/>
</dbReference>
<reference evidence="3" key="1">
    <citation type="submission" date="2021-02" db="EMBL/GenBank/DDBJ databases">
        <authorList>
            <person name="Dougan E. K."/>
            <person name="Rhodes N."/>
            <person name="Thang M."/>
            <person name="Chan C."/>
        </authorList>
    </citation>
    <scope>NUCLEOTIDE SEQUENCE</scope>
</reference>
<dbReference type="EMBL" id="CAJNIZ010042669">
    <property type="protein sequence ID" value="CAE7631339.1"/>
    <property type="molecule type" value="Genomic_DNA"/>
</dbReference>
<gene>
    <name evidence="3" type="ORF">SPIL2461_LOCUS16564</name>
</gene>
<dbReference type="Pfam" id="PF00789">
    <property type="entry name" value="UBX"/>
    <property type="match status" value="1"/>
</dbReference>
<sequence length="156" mass="17611">EEQERLAAEEEARRQKAAEEEAAARVEQRIARLTAFEKEHPVPEAGLPQATVRFRAASGATIQRAFSESTEVSALFEFVAVAEWDGPTLGRRFDLRTSFPVTNLQGKESQTLRQHRSRRTTGHLFPRYGEKTGKRFSAVNMKPAIQKEWLSALLNS</sequence>
<feature type="non-terminal residue" evidence="3">
    <location>
        <position position="156"/>
    </location>
</feature>